<protein>
    <recommendedName>
        <fullName evidence="3">Reverse transcriptase zinc-binding domain-containing protein</fullName>
    </recommendedName>
</protein>
<sequence length="137" mass="16433">MVVHCWEDAWVPKLGPLILHVPSMDRPTTDCKLRDMVLEEGAWNLEAFREKLPEEIVKRIVNIPPSHPLARFDKIFWVRTSSGGFLIKSAYQMIKENTWNTRDTRWKNIWKFQGSHHVRFFLWLVCKQWLFTNLKRV</sequence>
<dbReference type="EMBL" id="JAIQCV010000002">
    <property type="protein sequence ID" value="KAH1121761.1"/>
    <property type="molecule type" value="Genomic_DNA"/>
</dbReference>
<dbReference type="Proteomes" id="UP000828251">
    <property type="component" value="Unassembled WGS sequence"/>
</dbReference>
<evidence type="ECO:0000313" key="2">
    <source>
        <dbReference type="Proteomes" id="UP000828251"/>
    </source>
</evidence>
<reference evidence="1 2" key="1">
    <citation type="journal article" date="2021" name="Plant Biotechnol. J.">
        <title>Multi-omics assisted identification of the key and species-specific regulatory components of drought-tolerant mechanisms in Gossypium stocksii.</title>
        <authorList>
            <person name="Yu D."/>
            <person name="Ke L."/>
            <person name="Zhang D."/>
            <person name="Wu Y."/>
            <person name="Sun Y."/>
            <person name="Mei J."/>
            <person name="Sun J."/>
            <person name="Sun Y."/>
        </authorList>
    </citation>
    <scope>NUCLEOTIDE SEQUENCE [LARGE SCALE GENOMIC DNA]</scope>
    <source>
        <strain evidence="2">cv. E1</strain>
        <tissue evidence="1">Leaf</tissue>
    </source>
</reference>
<dbReference type="AlphaFoldDB" id="A0A9D4AIS4"/>
<organism evidence="1 2">
    <name type="scientific">Gossypium stocksii</name>
    <dbReference type="NCBI Taxonomy" id="47602"/>
    <lineage>
        <taxon>Eukaryota</taxon>
        <taxon>Viridiplantae</taxon>
        <taxon>Streptophyta</taxon>
        <taxon>Embryophyta</taxon>
        <taxon>Tracheophyta</taxon>
        <taxon>Spermatophyta</taxon>
        <taxon>Magnoliopsida</taxon>
        <taxon>eudicotyledons</taxon>
        <taxon>Gunneridae</taxon>
        <taxon>Pentapetalae</taxon>
        <taxon>rosids</taxon>
        <taxon>malvids</taxon>
        <taxon>Malvales</taxon>
        <taxon>Malvaceae</taxon>
        <taxon>Malvoideae</taxon>
        <taxon>Gossypium</taxon>
    </lineage>
</organism>
<dbReference type="OrthoDB" id="976561at2759"/>
<evidence type="ECO:0000313" key="1">
    <source>
        <dbReference type="EMBL" id="KAH1121761.1"/>
    </source>
</evidence>
<evidence type="ECO:0008006" key="3">
    <source>
        <dbReference type="Google" id="ProtNLM"/>
    </source>
</evidence>
<keyword evidence="2" id="KW-1185">Reference proteome</keyword>
<name>A0A9D4AIS4_9ROSI</name>
<proteinExistence type="predicted"/>
<comment type="caution">
    <text evidence="1">The sequence shown here is derived from an EMBL/GenBank/DDBJ whole genome shotgun (WGS) entry which is preliminary data.</text>
</comment>
<accession>A0A9D4AIS4</accession>
<gene>
    <name evidence="1" type="ORF">J1N35_004921</name>
</gene>